<sequence length="922" mass="106174">MIIITFLPLMDCSEENKSEPALNGTGNIPISLVEYLTTKYDKTVRPNATSGKPTEVFLDIYVESFGNIKEVNMEFPGFMYFRQMWFEDRIAKYITSDNQVLQRDYISRLWLPDSYCYNAKTSDLMLPDTEVHSVIRIDRRGFIMYSRSTHIIASCEMDLHDFPMDTQQCKLSFGSYGHTDDDILLKWRNPTISIANKEMAQFSVGDPTLSTEVNEFSTGNFTVLTVTFPFKRRMGYYIIQVYIPCIFLVMLSWIVFWMRPDDSASRLTVGITTILTIVFLLGYTNGMLPKVSYVKGMDWYLMVCFTIIFLSLLECIVVDRLWRANARKIEDEQKNRRMRNSGDKEPRKNSVKDKGGLNCRYVSGVQILRPRKADTGTQTNNEGGNCLNHWESNEHSELFHMIRDEYRHLSLGEMRPPLPDEAWVEMDKENTQAHYDTVVRCFFNKRNSRPMELSAKVDKASRLDIIFDIVIICDHSLTCSRNFSADSSLQVLKEHLTNSGYDRGSHPNDGVNYTLILVDLYVESFGKIEEVNMELDAYMYFRQEWYDPRLANVVNKTVHLARDDINLIWRPDTFSYNSRATDLDKEDKSLHSSMNVEPSGRVFYSRNTHLVSACNMDLRNFPIDTQNCSLTFGSYGFSTRDVDYMWKRDLITVEQTTMAQFSIISAKPSRRVGVYIGGNYTIVGAFFLLQRRLGYYMIQLYLPCIFLVMLSWIVFWMSPDNGGDRLTVGITCILTIVFLLGYINGMLPKVSYVKGVDWFLMTSFLFIFLSLVECVLVERLANEKQNEENKEEGIHNEGLNTSRLSLSKLDLRHRRSSKTLNISGDSVKSPAKGRVHVLPVTATAPHNDTGPNDETPELSQKNGSFLQCLEGNPKSPRTKCGMKKRTLPEKIDFACRLLFPLSYALYNLGYWYVYLQGIDIIT</sequence>
<evidence type="ECO:0000256" key="6">
    <source>
        <dbReference type="ARBA" id="ARBA00023018"/>
    </source>
</evidence>
<evidence type="ECO:0000256" key="9">
    <source>
        <dbReference type="ARBA" id="ARBA00023157"/>
    </source>
</evidence>
<dbReference type="PRINTS" id="PR00253">
    <property type="entry name" value="GABAARECEPTR"/>
</dbReference>
<dbReference type="CDD" id="cd18990">
    <property type="entry name" value="LGIC_ECD_GABAAR"/>
    <property type="match status" value="2"/>
</dbReference>
<evidence type="ECO:0000256" key="11">
    <source>
        <dbReference type="ARBA" id="ARBA00023173"/>
    </source>
</evidence>
<dbReference type="GO" id="GO:0005230">
    <property type="term" value="F:extracellular ligand-gated monoatomic ion channel activity"/>
    <property type="evidence" value="ECO:0007669"/>
    <property type="project" value="InterPro"/>
</dbReference>
<dbReference type="GO" id="GO:0034707">
    <property type="term" value="C:chloride channel complex"/>
    <property type="evidence" value="ECO:0007669"/>
    <property type="project" value="UniProtKB-KW"/>
</dbReference>
<keyword evidence="11" id="KW-0869">Chloride channel</keyword>
<evidence type="ECO:0000256" key="19">
    <source>
        <dbReference type="SAM" id="MobiDB-lite"/>
    </source>
</evidence>
<evidence type="ECO:0000256" key="3">
    <source>
        <dbReference type="ARBA" id="ARBA00022692"/>
    </source>
</evidence>
<dbReference type="PRINTS" id="PR01079">
    <property type="entry name" value="GABAARALPHA"/>
</dbReference>
<feature type="region of interest" description="Disordered" evidence="19">
    <location>
        <begin position="333"/>
        <end position="356"/>
    </location>
</feature>
<dbReference type="InterPro" id="IPR006201">
    <property type="entry name" value="Neur_channel"/>
</dbReference>
<keyword evidence="2" id="KW-1003">Cell membrane</keyword>
<dbReference type="GO" id="GO:0005254">
    <property type="term" value="F:chloride channel activity"/>
    <property type="evidence" value="ECO:0007669"/>
    <property type="project" value="UniProtKB-KW"/>
</dbReference>
<dbReference type="Pfam" id="PF02931">
    <property type="entry name" value="Neur_chan_LBD"/>
    <property type="match status" value="2"/>
</dbReference>
<feature type="transmembrane region" description="Helical" evidence="18">
    <location>
        <begin position="758"/>
        <end position="777"/>
    </location>
</feature>
<evidence type="ECO:0000313" key="22">
    <source>
        <dbReference type="EMBL" id="CAH3105787.1"/>
    </source>
</evidence>
<dbReference type="InterPro" id="IPR006028">
    <property type="entry name" value="GABAA/Glycine_rcpt"/>
</dbReference>
<keyword evidence="16 18" id="KW-0407">Ion channel</keyword>
<keyword evidence="13" id="KW-0868">Chloride</keyword>
<comment type="caution">
    <text evidence="18">Lacks conserved residue(s) required for the propagation of feature annotation.</text>
</comment>
<dbReference type="Gene3D" id="1.20.58.390">
    <property type="entry name" value="Neurotransmitter-gated ion-channel transmembrane domain"/>
    <property type="match status" value="2"/>
</dbReference>
<keyword evidence="12" id="KW-0325">Glycoprotein</keyword>
<evidence type="ECO:0000256" key="17">
    <source>
        <dbReference type="ARBA" id="ARBA00034104"/>
    </source>
</evidence>
<dbReference type="AlphaFoldDB" id="A0AAU9W6D5"/>
<dbReference type="InterPro" id="IPR038050">
    <property type="entry name" value="Neuro_actylchol_rec"/>
</dbReference>
<evidence type="ECO:0000256" key="4">
    <source>
        <dbReference type="ARBA" id="ARBA00022729"/>
    </source>
</evidence>
<feature type="transmembrane region" description="Helical" evidence="18">
    <location>
        <begin position="234"/>
        <end position="255"/>
    </location>
</feature>
<dbReference type="InterPro" id="IPR006202">
    <property type="entry name" value="Neur_chan_lig-bd"/>
</dbReference>
<proteinExistence type="inferred from homology"/>
<comment type="similarity">
    <text evidence="18">Belongs to the ligand-gated ion channel (TC 1.A.9) family.</text>
</comment>
<keyword evidence="15" id="KW-1071">Ligand-gated ion channel</keyword>
<dbReference type="InterPro" id="IPR018000">
    <property type="entry name" value="Neurotransmitter_ion_chnl_CS"/>
</dbReference>
<evidence type="ECO:0000256" key="10">
    <source>
        <dbReference type="ARBA" id="ARBA00023170"/>
    </source>
</evidence>
<evidence type="ECO:0000256" key="2">
    <source>
        <dbReference type="ARBA" id="ARBA00022475"/>
    </source>
</evidence>
<organism evidence="22 23">
    <name type="scientific">Pocillopora meandrina</name>
    <dbReference type="NCBI Taxonomy" id="46732"/>
    <lineage>
        <taxon>Eukaryota</taxon>
        <taxon>Metazoa</taxon>
        <taxon>Cnidaria</taxon>
        <taxon>Anthozoa</taxon>
        <taxon>Hexacorallia</taxon>
        <taxon>Scleractinia</taxon>
        <taxon>Astrocoeniina</taxon>
        <taxon>Pocilloporidae</taxon>
        <taxon>Pocillopora</taxon>
    </lineage>
</organism>
<evidence type="ECO:0000256" key="14">
    <source>
        <dbReference type="ARBA" id="ARBA00023257"/>
    </source>
</evidence>
<evidence type="ECO:0000259" key="21">
    <source>
        <dbReference type="Pfam" id="PF02932"/>
    </source>
</evidence>
<evidence type="ECO:0000256" key="8">
    <source>
        <dbReference type="ARBA" id="ARBA00023136"/>
    </source>
</evidence>
<dbReference type="InterPro" id="IPR001390">
    <property type="entry name" value="GABAAa_rcpt"/>
</dbReference>
<keyword evidence="3 18" id="KW-0812">Transmembrane</keyword>
<keyword evidence="6" id="KW-0770">Synapse</keyword>
<feature type="transmembrane region" description="Helical" evidence="18">
    <location>
        <begin position="893"/>
        <end position="913"/>
    </location>
</feature>
<comment type="subcellular location">
    <subcellularLocation>
        <location evidence="17">Postsynaptic cell membrane</location>
        <topology evidence="17">Multi-pass membrane protein</topology>
    </subcellularLocation>
</comment>
<dbReference type="Gene3D" id="2.70.170.10">
    <property type="entry name" value="Neurotransmitter-gated ion-channel ligand-binding domain"/>
    <property type="match status" value="2"/>
</dbReference>
<gene>
    <name evidence="22" type="ORF">PMEA_00001583</name>
</gene>
<evidence type="ECO:0000256" key="18">
    <source>
        <dbReference type="RuleBase" id="RU000687"/>
    </source>
</evidence>
<keyword evidence="9" id="KW-1015">Disulfide bond</keyword>
<dbReference type="EMBL" id="CALNXJ010000010">
    <property type="protein sequence ID" value="CAH3105787.1"/>
    <property type="molecule type" value="Genomic_DNA"/>
</dbReference>
<dbReference type="GO" id="GO:0045211">
    <property type="term" value="C:postsynaptic membrane"/>
    <property type="evidence" value="ECO:0007669"/>
    <property type="project" value="UniProtKB-SubCell"/>
</dbReference>
<reference evidence="22 23" key="1">
    <citation type="submission" date="2022-05" db="EMBL/GenBank/DDBJ databases">
        <authorList>
            <consortium name="Genoscope - CEA"/>
            <person name="William W."/>
        </authorList>
    </citation>
    <scope>NUCLEOTIDE SEQUENCE [LARGE SCALE GENOMIC DNA]</scope>
</reference>
<dbReference type="InterPro" id="IPR036719">
    <property type="entry name" value="Neuro-gated_channel_TM_sf"/>
</dbReference>
<keyword evidence="10" id="KW-0675">Receptor</keyword>
<keyword evidence="23" id="KW-1185">Reference proteome</keyword>
<feature type="region of interest" description="Disordered" evidence="19">
    <location>
        <begin position="840"/>
        <end position="860"/>
    </location>
</feature>
<comment type="caution">
    <text evidence="22">The sequence shown here is derived from an EMBL/GenBank/DDBJ whole genome shotgun (WGS) entry which is preliminary data.</text>
</comment>
<feature type="transmembrane region" description="Helical" evidence="18">
    <location>
        <begin position="672"/>
        <end position="689"/>
    </location>
</feature>
<keyword evidence="8 18" id="KW-0472">Membrane</keyword>
<dbReference type="FunFam" id="2.70.170.10:FF:000045">
    <property type="entry name" value="Predicted protein"/>
    <property type="match status" value="2"/>
</dbReference>
<keyword evidence="1 18" id="KW-0813">Transport</keyword>
<keyword evidence="7 18" id="KW-0406">Ion transport</keyword>
<feature type="domain" description="Neurotransmitter-gated ion-channel ligand-binding" evidence="20">
    <location>
        <begin position="492"/>
        <end position="666"/>
    </location>
</feature>
<dbReference type="Proteomes" id="UP001159428">
    <property type="component" value="Unassembled WGS sequence"/>
</dbReference>
<feature type="transmembrane region" description="Helical" evidence="18">
    <location>
        <begin position="267"/>
        <end position="287"/>
    </location>
</feature>
<keyword evidence="5 18" id="KW-1133">Transmembrane helix</keyword>
<evidence type="ECO:0000256" key="5">
    <source>
        <dbReference type="ARBA" id="ARBA00022989"/>
    </source>
</evidence>
<evidence type="ECO:0000256" key="16">
    <source>
        <dbReference type="ARBA" id="ARBA00023303"/>
    </source>
</evidence>
<dbReference type="Pfam" id="PF02932">
    <property type="entry name" value="Neur_chan_memb"/>
    <property type="match status" value="2"/>
</dbReference>
<feature type="transmembrane region" description="Helical" evidence="18">
    <location>
        <begin position="695"/>
        <end position="714"/>
    </location>
</feature>
<evidence type="ECO:0000256" key="7">
    <source>
        <dbReference type="ARBA" id="ARBA00023065"/>
    </source>
</evidence>
<dbReference type="CDD" id="cd19049">
    <property type="entry name" value="LGIC_TM_anion"/>
    <property type="match status" value="2"/>
</dbReference>
<evidence type="ECO:0000259" key="20">
    <source>
        <dbReference type="Pfam" id="PF02931"/>
    </source>
</evidence>
<protein>
    <submittedName>
        <fullName evidence="22">Uncharacterized protein</fullName>
    </submittedName>
</protein>
<dbReference type="PROSITE" id="PS00236">
    <property type="entry name" value="NEUROTR_ION_CHANNEL"/>
    <property type="match status" value="2"/>
</dbReference>
<feature type="compositionally biased region" description="Polar residues" evidence="19">
    <location>
        <begin position="844"/>
        <end position="860"/>
    </location>
</feature>
<feature type="transmembrane region" description="Helical" evidence="18">
    <location>
        <begin position="726"/>
        <end position="746"/>
    </location>
</feature>
<dbReference type="NCBIfam" id="TIGR00860">
    <property type="entry name" value="LIC"/>
    <property type="match status" value="2"/>
</dbReference>
<feature type="domain" description="Neurotransmitter-gated ion-channel transmembrane" evidence="21">
    <location>
        <begin position="700"/>
        <end position="911"/>
    </location>
</feature>
<accession>A0AAU9W6D5</accession>
<dbReference type="PRINTS" id="PR00252">
    <property type="entry name" value="NRIONCHANNEL"/>
</dbReference>
<keyword evidence="4" id="KW-0732">Signal</keyword>
<dbReference type="SUPFAM" id="SSF90112">
    <property type="entry name" value="Neurotransmitter-gated ion-channel transmembrane pore"/>
    <property type="match status" value="2"/>
</dbReference>
<feature type="domain" description="Neurotransmitter-gated ion-channel ligand-binding" evidence="20">
    <location>
        <begin position="32"/>
        <end position="233"/>
    </location>
</feature>
<evidence type="ECO:0000313" key="23">
    <source>
        <dbReference type="Proteomes" id="UP001159428"/>
    </source>
</evidence>
<evidence type="ECO:0000256" key="15">
    <source>
        <dbReference type="ARBA" id="ARBA00023286"/>
    </source>
</evidence>
<feature type="transmembrane region" description="Helical" evidence="18">
    <location>
        <begin position="299"/>
        <end position="318"/>
    </location>
</feature>
<feature type="compositionally biased region" description="Basic and acidic residues" evidence="19">
    <location>
        <begin position="333"/>
        <end position="355"/>
    </location>
</feature>
<dbReference type="PANTHER" id="PTHR18945">
    <property type="entry name" value="NEUROTRANSMITTER GATED ION CHANNEL"/>
    <property type="match status" value="1"/>
</dbReference>
<dbReference type="GO" id="GO:0004890">
    <property type="term" value="F:GABA-A receptor activity"/>
    <property type="evidence" value="ECO:0007669"/>
    <property type="project" value="InterPro"/>
</dbReference>
<evidence type="ECO:0000256" key="12">
    <source>
        <dbReference type="ARBA" id="ARBA00023180"/>
    </source>
</evidence>
<keyword evidence="14" id="KW-0628">Postsynaptic cell membrane</keyword>
<dbReference type="InterPro" id="IPR036734">
    <property type="entry name" value="Neur_chan_lig-bd_sf"/>
</dbReference>
<dbReference type="InterPro" id="IPR006029">
    <property type="entry name" value="Neurotrans-gated_channel_TM"/>
</dbReference>
<evidence type="ECO:0000256" key="13">
    <source>
        <dbReference type="ARBA" id="ARBA00023214"/>
    </source>
</evidence>
<name>A0AAU9W6D5_9CNID</name>
<evidence type="ECO:0000256" key="1">
    <source>
        <dbReference type="ARBA" id="ARBA00022448"/>
    </source>
</evidence>
<feature type="domain" description="Neurotransmitter-gated ion-channel transmembrane" evidence="21">
    <location>
        <begin position="241"/>
        <end position="334"/>
    </location>
</feature>
<dbReference type="SUPFAM" id="SSF63712">
    <property type="entry name" value="Nicotinic receptor ligand binding domain-like"/>
    <property type="match status" value="2"/>
</dbReference>